<dbReference type="GO" id="GO:0016052">
    <property type="term" value="P:carbohydrate catabolic process"/>
    <property type="evidence" value="ECO:0007669"/>
    <property type="project" value="InterPro"/>
</dbReference>
<dbReference type="GO" id="GO:0030246">
    <property type="term" value="F:carbohydrate binding"/>
    <property type="evidence" value="ECO:0007669"/>
    <property type="project" value="InterPro"/>
</dbReference>
<dbReference type="InterPro" id="IPR045670">
    <property type="entry name" value="DUF5916"/>
</dbReference>
<dbReference type="Pfam" id="PF06452">
    <property type="entry name" value="CBM9_1"/>
    <property type="match status" value="1"/>
</dbReference>
<evidence type="ECO:0000259" key="1">
    <source>
        <dbReference type="Pfam" id="PF06452"/>
    </source>
</evidence>
<dbReference type="CDD" id="cd09618">
    <property type="entry name" value="CBM9_like_2"/>
    <property type="match status" value="1"/>
</dbReference>
<dbReference type="Pfam" id="PF19313">
    <property type="entry name" value="DUF5916"/>
    <property type="match status" value="1"/>
</dbReference>
<dbReference type="SUPFAM" id="SSF49344">
    <property type="entry name" value="CBD9-like"/>
    <property type="match status" value="1"/>
</dbReference>
<feature type="domain" description="DUF5916" evidence="2">
    <location>
        <begin position="231"/>
        <end position="331"/>
    </location>
</feature>
<name>A0A3E2NXU4_9SPHI</name>
<evidence type="ECO:0000313" key="4">
    <source>
        <dbReference type="Proteomes" id="UP000260823"/>
    </source>
</evidence>
<protein>
    <submittedName>
        <fullName evidence="3">Hydrolase</fullName>
    </submittedName>
</protein>
<dbReference type="GO" id="GO:0004553">
    <property type="term" value="F:hydrolase activity, hydrolyzing O-glycosyl compounds"/>
    <property type="evidence" value="ECO:0007669"/>
    <property type="project" value="InterPro"/>
</dbReference>
<feature type="domain" description="Carbohydrate-binding" evidence="1">
    <location>
        <begin position="35"/>
        <end position="195"/>
    </location>
</feature>
<evidence type="ECO:0000259" key="2">
    <source>
        <dbReference type="Pfam" id="PF19313"/>
    </source>
</evidence>
<evidence type="ECO:0000313" key="3">
    <source>
        <dbReference type="EMBL" id="RFZ85807.1"/>
    </source>
</evidence>
<dbReference type="OrthoDB" id="9786766at2"/>
<keyword evidence="4" id="KW-1185">Reference proteome</keyword>
<dbReference type="Gene3D" id="2.60.40.1190">
    <property type="match status" value="1"/>
</dbReference>
<organism evidence="3 4">
    <name type="scientific">Mucilaginibacter terrenus</name>
    <dbReference type="NCBI Taxonomy" id="2482727"/>
    <lineage>
        <taxon>Bacteria</taxon>
        <taxon>Pseudomonadati</taxon>
        <taxon>Bacteroidota</taxon>
        <taxon>Sphingobacteriia</taxon>
        <taxon>Sphingobacteriales</taxon>
        <taxon>Sphingobacteriaceae</taxon>
        <taxon>Mucilaginibacter</taxon>
    </lineage>
</organism>
<accession>A0A3E2NXU4</accession>
<dbReference type="InterPro" id="IPR010502">
    <property type="entry name" value="Carb-bd_dom_fam9"/>
</dbReference>
<sequence length="716" mass="81493">MLLGCCCLLALTSYAQKKNINYRYQIHRSASKIKIDGLLDEAGWQAADTTTDFAMVLPMDTSRTNVRTTVRMTYDDDNLYISAVCYQPTSGYMVESLKRDFNFGKNDNFIFFLDPFDARTDGFSFGANAAGAQWDGTMYEGSKVDLSWDNKWYSVVKNYPDRYVFEAAIPFKTIRYKKGIREWGVNFSRNDLKTTEKSAWAPVPRQFPTASLAYTGTIVWDEAPPVANSNISVIPYALAGVTKDYTNHTGTDWRKDVGGDVKIGLTSSLNLDLTVNPDFSQVDVDQQVINLNRYELFFPEKRQFFLENGDLFANFGYADIRPFFSRRIGLNAPIRAGGRMTGKINKNWRVGVMDVQTGQSGAGNLPAQNFGIVTLQRRVFSRSNIGIMFVNKDGTGSAPNPGNTSPAYNRNLGVEYNLASSNNLWTGKLLGLKSFTPGVKGHDYVQAAHLQYLSKYWTLYLQQQYVGRNYNAEVGYVPRNGYNKLNPLLLHNFFPKSGAVLSHGVQLSSNYFFDEHYKRTDNESILSYIVTFRNRSVLTFSGLDTYVKLLRPFDPTNTGKPMLPVGFENHWNTGDVQYASKPQSLFTYLGEVSYGGYYDDGTRLALIGQIGYRFQPFVNLSLNLAFNDLHLPQPYGRNKFWLIGPRADVTFTNTLYFTTYVQYNEQANNMNINTRLQWRYKPASDFFIVYGDNSIPSPFMAKNRQLVIKWTYWWNI</sequence>
<proteinExistence type="predicted"/>
<gene>
    <name evidence="3" type="ORF">DYU05_09495</name>
</gene>
<dbReference type="Proteomes" id="UP000260823">
    <property type="component" value="Unassembled WGS sequence"/>
</dbReference>
<dbReference type="EMBL" id="QWDE01000001">
    <property type="protein sequence ID" value="RFZ85807.1"/>
    <property type="molecule type" value="Genomic_DNA"/>
</dbReference>
<comment type="caution">
    <text evidence="3">The sequence shown here is derived from an EMBL/GenBank/DDBJ whole genome shotgun (WGS) entry which is preliminary data.</text>
</comment>
<reference evidence="3 4" key="1">
    <citation type="submission" date="2018-08" db="EMBL/GenBank/DDBJ databases">
        <title>Mucilaginibacter terrae sp. nov., isolated from manganese diggings.</title>
        <authorList>
            <person name="Huang Y."/>
            <person name="Zhou Z."/>
        </authorList>
    </citation>
    <scope>NUCLEOTIDE SEQUENCE [LARGE SCALE GENOMIC DNA]</scope>
    <source>
        <strain evidence="3 4">ZH6</strain>
    </source>
</reference>
<keyword evidence="3" id="KW-0378">Hydrolase</keyword>
<dbReference type="AlphaFoldDB" id="A0A3E2NXU4"/>